<protein>
    <submittedName>
        <fullName evidence="1">Uncharacterized protein</fullName>
    </submittedName>
</protein>
<evidence type="ECO:0000313" key="1">
    <source>
        <dbReference type="EnsemblPlants" id="AVESA.00010b.r2.5DG0944100.2.CDS"/>
    </source>
</evidence>
<evidence type="ECO:0000313" key="2">
    <source>
        <dbReference type="Proteomes" id="UP001732700"/>
    </source>
</evidence>
<accession>A0ACD5Y574</accession>
<proteinExistence type="predicted"/>
<sequence length="928" mass="106340">MRRFFFFGSSTANEGNGNGTPGEDGKVKHKNKKMLEEGEGNANSISRSDDHGARISRSRSRRGKLNSEELSNPKQLRRCMSFSSAATNNCLKERSFSFSGHVPGSFYDESDAPHHAEDVNHYAWSPERHPVLREHSIKVPKAHPVLETDSPRSRCYSCSTGHSPPTSPVALRCRSTRLGNLLNKNEVLDRYIEGEQEAAIQNEKWRQNSPTRSVVSNSRRPPRPQYAVPSFQKSMKENLEAYPNVDANDAYLHQLSQECTSDSCKNTTLSNVSKNHASVLDDFGRFPHVEDYKSESFPSVEDIYEDFQDVQSSNVIQDAPQYFHDNDMDFALERQETDDKLLQRAKEVEERFIAPSGDNYELSMSRYKRLNSNEMFQLLQCLTEDRRQLADELSSQIKARLTERFDAKEQYKQSMKELDIRTRKLEKEKTEVQSTLEREIDRRSNDWSTRLLRFQSEEERLRERVRELAEENVSFQRELTSLEANRVDASEKVASLEMQNVKLTNELEKVRTEHNNLHNSSIELHAQFTKAAEEKDHIRGFLKDKEGDNKALHQVVARLQTVCNEQEKTIAGLRQGFSAELDKESAGCSSERNNRMRMELIRLTGVEQKLRGEVQSRRLEVESLRQENITLLNRLQSTEIGSSFSSIRLGQELQARVDNLQAQGLPLLDKSSQLCTKLLDLVKCRRHENEHGSDIDALDYTLELQSIKGGTENLKRSLRATNAVLAEHQNLKEKSGEAVVGGSSPRKQKDELYLVDSELKLKEEALLNRVLKEALLSKEFDIEQLQSDVASLLRVQNVMRNKVQRVQDELSCITHKAKHMELQGSKKDESINQIQQDFQESAKELSALRGQLKIVTDERDLSWQEAKQLRKATSVMQNEMASLKKKIESLEEDILVKEGQISILQDNIYKPPLDFICSPTTMKQFGME</sequence>
<dbReference type="Proteomes" id="UP001732700">
    <property type="component" value="Chromosome 5D"/>
</dbReference>
<reference evidence="1" key="1">
    <citation type="submission" date="2021-05" db="EMBL/GenBank/DDBJ databases">
        <authorList>
            <person name="Scholz U."/>
            <person name="Mascher M."/>
            <person name="Fiebig A."/>
        </authorList>
    </citation>
    <scope>NUCLEOTIDE SEQUENCE [LARGE SCALE GENOMIC DNA]</scope>
</reference>
<dbReference type="EnsemblPlants" id="AVESA.00010b.r2.5DG0944100.2">
    <property type="protein sequence ID" value="AVESA.00010b.r2.5DG0944100.2.CDS"/>
    <property type="gene ID" value="AVESA.00010b.r2.5DG0944100"/>
</dbReference>
<name>A0ACD5Y574_AVESA</name>
<organism evidence="1 2">
    <name type="scientific">Avena sativa</name>
    <name type="common">Oat</name>
    <dbReference type="NCBI Taxonomy" id="4498"/>
    <lineage>
        <taxon>Eukaryota</taxon>
        <taxon>Viridiplantae</taxon>
        <taxon>Streptophyta</taxon>
        <taxon>Embryophyta</taxon>
        <taxon>Tracheophyta</taxon>
        <taxon>Spermatophyta</taxon>
        <taxon>Magnoliopsida</taxon>
        <taxon>Liliopsida</taxon>
        <taxon>Poales</taxon>
        <taxon>Poaceae</taxon>
        <taxon>BOP clade</taxon>
        <taxon>Pooideae</taxon>
        <taxon>Poodae</taxon>
        <taxon>Poeae</taxon>
        <taxon>Poeae Chloroplast Group 1 (Aveneae type)</taxon>
        <taxon>Aveninae</taxon>
        <taxon>Avena</taxon>
    </lineage>
</organism>
<keyword evidence="2" id="KW-1185">Reference proteome</keyword>
<reference evidence="1" key="2">
    <citation type="submission" date="2025-09" db="UniProtKB">
        <authorList>
            <consortium name="EnsemblPlants"/>
        </authorList>
    </citation>
    <scope>IDENTIFICATION</scope>
</reference>